<evidence type="ECO:0000313" key="2">
    <source>
        <dbReference type="EMBL" id="NMO00491.1"/>
    </source>
</evidence>
<sequence>MTTGGDPRTVLQAHRLRTQLASSALVHGSQQARGRDLAIRLIVISLILAGVILVGIIATGYIIDYFASRR</sequence>
<protein>
    <submittedName>
        <fullName evidence="2">Uncharacterized protein</fullName>
    </submittedName>
</protein>
<dbReference type="RefSeq" id="WP_170193007.1">
    <property type="nucleotide sequence ID" value="NZ_JABBNB010000004.1"/>
</dbReference>
<dbReference type="Proteomes" id="UP000550729">
    <property type="component" value="Unassembled WGS sequence"/>
</dbReference>
<evidence type="ECO:0000256" key="1">
    <source>
        <dbReference type="SAM" id="Phobius"/>
    </source>
</evidence>
<keyword evidence="3" id="KW-1185">Reference proteome</keyword>
<evidence type="ECO:0000313" key="3">
    <source>
        <dbReference type="Proteomes" id="UP000550729"/>
    </source>
</evidence>
<name>A0A848KWE4_9ACTN</name>
<organism evidence="2 3">
    <name type="scientific">Gordonia asplenii</name>
    <dbReference type="NCBI Taxonomy" id="2725283"/>
    <lineage>
        <taxon>Bacteria</taxon>
        <taxon>Bacillati</taxon>
        <taxon>Actinomycetota</taxon>
        <taxon>Actinomycetes</taxon>
        <taxon>Mycobacteriales</taxon>
        <taxon>Gordoniaceae</taxon>
        <taxon>Gordonia</taxon>
    </lineage>
</organism>
<proteinExistence type="predicted"/>
<dbReference type="AlphaFoldDB" id="A0A848KWE4"/>
<reference evidence="2 3" key="1">
    <citation type="submission" date="2020-04" db="EMBL/GenBank/DDBJ databases">
        <title>Gordonia sp. nov. TBRC 11910.</title>
        <authorList>
            <person name="Suriyachadkun C."/>
        </authorList>
    </citation>
    <scope>NUCLEOTIDE SEQUENCE [LARGE SCALE GENOMIC DNA]</scope>
    <source>
        <strain evidence="2 3">TBRC 11910</strain>
    </source>
</reference>
<keyword evidence="1" id="KW-0472">Membrane</keyword>
<accession>A0A848KWE4</accession>
<comment type="caution">
    <text evidence="2">The sequence shown here is derived from an EMBL/GenBank/DDBJ whole genome shotgun (WGS) entry which is preliminary data.</text>
</comment>
<keyword evidence="1" id="KW-0812">Transmembrane</keyword>
<keyword evidence="1" id="KW-1133">Transmembrane helix</keyword>
<dbReference type="EMBL" id="JABBNB010000004">
    <property type="protein sequence ID" value="NMO00491.1"/>
    <property type="molecule type" value="Genomic_DNA"/>
</dbReference>
<gene>
    <name evidence="2" type="ORF">HH308_04595</name>
</gene>
<feature type="transmembrane region" description="Helical" evidence="1">
    <location>
        <begin position="37"/>
        <end position="63"/>
    </location>
</feature>